<protein>
    <submittedName>
        <fullName evidence="1">Uncharacterized protein</fullName>
    </submittedName>
</protein>
<name>A0A195D002_9HYME</name>
<accession>A0A195D002</accession>
<dbReference type="EMBL" id="KQ977110">
    <property type="protein sequence ID" value="KYN05709.1"/>
    <property type="molecule type" value="Genomic_DNA"/>
</dbReference>
<reference evidence="1 2" key="1">
    <citation type="submission" date="2016-03" db="EMBL/GenBank/DDBJ databases">
        <title>Cyphomyrmex costatus WGS genome.</title>
        <authorList>
            <person name="Nygaard S."/>
            <person name="Hu H."/>
            <person name="Boomsma J."/>
            <person name="Zhang G."/>
        </authorList>
    </citation>
    <scope>NUCLEOTIDE SEQUENCE [LARGE SCALE GENOMIC DNA]</scope>
    <source>
        <strain evidence="1">MS0001</strain>
        <tissue evidence="1">Whole body</tissue>
    </source>
</reference>
<evidence type="ECO:0000313" key="1">
    <source>
        <dbReference type="EMBL" id="KYN05709.1"/>
    </source>
</evidence>
<gene>
    <name evidence="1" type="ORF">ALC62_03364</name>
</gene>
<dbReference type="InterPro" id="IPR023795">
    <property type="entry name" value="Serpin_CS"/>
</dbReference>
<sequence length="59" mass="6746">MGRCDNQSCVSAIIVVDKISIIPEKFSIDRPFVYRIVKIDRKSSDINIIPLFNGFVYNP</sequence>
<evidence type="ECO:0000313" key="2">
    <source>
        <dbReference type="Proteomes" id="UP000078542"/>
    </source>
</evidence>
<proteinExistence type="predicted"/>
<dbReference type="PROSITE" id="PS00284">
    <property type="entry name" value="SERPIN"/>
    <property type="match status" value="1"/>
</dbReference>
<keyword evidence="2" id="KW-1185">Reference proteome</keyword>
<dbReference type="Proteomes" id="UP000078542">
    <property type="component" value="Unassembled WGS sequence"/>
</dbReference>
<dbReference type="AlphaFoldDB" id="A0A195D002"/>
<organism evidence="1 2">
    <name type="scientific">Cyphomyrmex costatus</name>
    <dbReference type="NCBI Taxonomy" id="456900"/>
    <lineage>
        <taxon>Eukaryota</taxon>
        <taxon>Metazoa</taxon>
        <taxon>Ecdysozoa</taxon>
        <taxon>Arthropoda</taxon>
        <taxon>Hexapoda</taxon>
        <taxon>Insecta</taxon>
        <taxon>Pterygota</taxon>
        <taxon>Neoptera</taxon>
        <taxon>Endopterygota</taxon>
        <taxon>Hymenoptera</taxon>
        <taxon>Apocrita</taxon>
        <taxon>Aculeata</taxon>
        <taxon>Formicoidea</taxon>
        <taxon>Formicidae</taxon>
        <taxon>Myrmicinae</taxon>
        <taxon>Cyphomyrmex</taxon>
    </lineage>
</organism>